<comment type="caution">
    <text evidence="1">The sequence shown here is derived from an EMBL/GenBank/DDBJ whole genome shotgun (WGS) entry which is preliminary data.</text>
</comment>
<sequence length="809" mass="87989">MKILTGLFLFFILLVTIVSAVTYTQDYNNFLTRSIADDIYCAKSAATCIFLGNITFAGDVFVIGEVFNVTVTNIFINATTIIGLNDTIEAFGDNTYLRLDTTNDPLTDNLSIDIAADEDASLLLKAGDNKDSCLQLREGLGSPNFGFDICNDGSGTNRLVIRNHEGFEYFTINRDTGLIEFFNETVFHEIVSTSFINVSDTVTANSINISFILSTLHSSGMDIRGDPWFLSGAGFQATGDITADNFFGIYDWTILDDVSRRYLFFNGTDLGYNETSLNATIDDKIRTVTYNATTIETTSGTPEGDVESISDIKDGNIYNVTEAAGSNPLVIIINFSKVESFSEIVMREKYSAGSGHNIKIGIETCATGEYEEEFPPDITGMDNFAIRVETVVDPFNHLCDGNVSIRLRHDENGNPSHIFSLDYLVIQSGPTTMVSEEADPLSFHRSGDVVMQGNSNWGGFNFTEGSISASEVDRDLPSNCSENFGVFGWKDNLSTTFCREFEEPGNYLENGTDVNFENTTTTTLDVLNNGDVAKNFSINTDGIEQGVLHIGGKDTGIGPVPKRGGCIEFEYSNFGLAYICMNNANQIVFSRTPLTGPADQGVANIDTDDGTIGFRRIRTPGFFGSPQGQFLNITQYSGQPAIEFQANTEVPTWGVFGGGGIAVTSKNQVDDPFIFLADRALMNAVTFTYDLSEEKLIIDKDTDWGTANITANNGSFSGDVTVGKNATIGELNVTGANSTFEQDVTIKGTLHGGSPVKIAGGLTIDGGNVDISQDYNFTSGYYTILNEIGSYGDELLITAEESIRYMDEN</sequence>
<name>A0A0F9NRI7_9ZZZZ</name>
<gene>
    <name evidence="1" type="ORF">LCGC14_1228380</name>
</gene>
<accession>A0A0F9NRI7</accession>
<dbReference type="EMBL" id="LAZR01006530">
    <property type="protein sequence ID" value="KKM91450.1"/>
    <property type="molecule type" value="Genomic_DNA"/>
</dbReference>
<protein>
    <submittedName>
        <fullName evidence="1">Uncharacterized protein</fullName>
    </submittedName>
</protein>
<organism evidence="1">
    <name type="scientific">marine sediment metagenome</name>
    <dbReference type="NCBI Taxonomy" id="412755"/>
    <lineage>
        <taxon>unclassified sequences</taxon>
        <taxon>metagenomes</taxon>
        <taxon>ecological metagenomes</taxon>
    </lineage>
</organism>
<proteinExistence type="predicted"/>
<dbReference type="AlphaFoldDB" id="A0A0F9NRI7"/>
<dbReference type="Gene3D" id="2.160.10.10">
    <property type="entry name" value="Hexapeptide repeat proteins"/>
    <property type="match status" value="1"/>
</dbReference>
<feature type="non-terminal residue" evidence="1">
    <location>
        <position position="809"/>
    </location>
</feature>
<evidence type="ECO:0000313" key="1">
    <source>
        <dbReference type="EMBL" id="KKM91450.1"/>
    </source>
</evidence>
<reference evidence="1" key="1">
    <citation type="journal article" date="2015" name="Nature">
        <title>Complex archaea that bridge the gap between prokaryotes and eukaryotes.</title>
        <authorList>
            <person name="Spang A."/>
            <person name="Saw J.H."/>
            <person name="Jorgensen S.L."/>
            <person name="Zaremba-Niedzwiedzka K."/>
            <person name="Martijn J."/>
            <person name="Lind A.E."/>
            <person name="van Eijk R."/>
            <person name="Schleper C."/>
            <person name="Guy L."/>
            <person name="Ettema T.J."/>
        </authorList>
    </citation>
    <scope>NUCLEOTIDE SEQUENCE</scope>
</reference>